<evidence type="ECO:0000256" key="1">
    <source>
        <dbReference type="ARBA" id="ARBA00003330"/>
    </source>
</evidence>
<dbReference type="AlphaFoldDB" id="A0A0A1ZIE4"/>
<dbReference type="GO" id="GO:0005737">
    <property type="term" value="C:cytoplasm"/>
    <property type="evidence" value="ECO:0007669"/>
    <property type="project" value="TreeGrafter"/>
</dbReference>
<evidence type="ECO:0000313" key="15">
    <source>
        <dbReference type="EMBL" id="KGF88316.1"/>
    </source>
</evidence>
<evidence type="ECO:0000313" key="16">
    <source>
        <dbReference type="Proteomes" id="UP000030598"/>
    </source>
</evidence>
<evidence type="ECO:0000256" key="2">
    <source>
        <dbReference type="ARBA" id="ARBA00011245"/>
    </source>
</evidence>
<evidence type="ECO:0000256" key="11">
    <source>
        <dbReference type="ARBA" id="ARBA00041373"/>
    </source>
</evidence>
<dbReference type="SUPFAM" id="SSF52833">
    <property type="entry name" value="Thioredoxin-like"/>
    <property type="match status" value="1"/>
</dbReference>
<evidence type="ECO:0000256" key="6">
    <source>
        <dbReference type="ARBA" id="ARBA00023002"/>
    </source>
</evidence>
<evidence type="ECO:0000256" key="8">
    <source>
        <dbReference type="ARBA" id="ARBA00023284"/>
    </source>
</evidence>
<evidence type="ECO:0000256" key="10">
    <source>
        <dbReference type="ARBA" id="ARBA00038489"/>
    </source>
</evidence>
<dbReference type="InterPro" id="IPR036249">
    <property type="entry name" value="Thioredoxin-like_sf"/>
</dbReference>
<dbReference type="InterPro" id="IPR013766">
    <property type="entry name" value="Thioredoxin_domain"/>
</dbReference>
<dbReference type="CDD" id="cd03017">
    <property type="entry name" value="PRX_BCP"/>
    <property type="match status" value="1"/>
</dbReference>
<dbReference type="eggNOG" id="COG1225">
    <property type="taxonomic scope" value="Bacteria"/>
</dbReference>
<keyword evidence="6 15" id="KW-0560">Oxidoreductase</keyword>
<evidence type="ECO:0000256" key="9">
    <source>
        <dbReference type="ARBA" id="ARBA00032824"/>
    </source>
</evidence>
<dbReference type="InterPro" id="IPR050924">
    <property type="entry name" value="Peroxiredoxin_BCP/PrxQ"/>
</dbReference>
<sequence length="155" mass="17652">MALKVGDKAPVFKLKDSFEKEVSLSDFKGKRIILYFYPKDNTPGCTKEACNFKENWDLLQKNNIVVIGISKDNASSHQKFIEKFNLPFILLTDPDPFKVSSDYDSYGLKKFMGKEYMGMMRNTFLIDTDGCIEKIYLKVKAAIMADHIIADLGLS</sequence>
<evidence type="ECO:0000256" key="12">
    <source>
        <dbReference type="ARBA" id="ARBA00049091"/>
    </source>
</evidence>
<dbReference type="PROSITE" id="PS51352">
    <property type="entry name" value="THIOREDOXIN_2"/>
    <property type="match status" value="1"/>
</dbReference>
<dbReference type="FunFam" id="3.40.30.10:FF:000007">
    <property type="entry name" value="Thioredoxin-dependent thiol peroxidase"/>
    <property type="match status" value="1"/>
</dbReference>
<comment type="function">
    <text evidence="1">Thiol-specific peroxidase that catalyzes the reduction of hydrogen peroxide and organic hydroperoxides to water and alcohols, respectively. Plays a role in cell protection against oxidative stress by detoxifying peroxides and as sensor of hydrogen peroxide-mediated signaling events.</text>
</comment>
<evidence type="ECO:0000256" key="5">
    <source>
        <dbReference type="ARBA" id="ARBA00022862"/>
    </source>
</evidence>
<reference evidence="16" key="1">
    <citation type="journal article" date="2014" name="Sci. Data">
        <title>Genomes of diverse isolates of the marine cyanobacterium Prochlorococcus.</title>
        <authorList>
            <person name="Biller S."/>
            <person name="Berube P."/>
            <person name="Thompson J."/>
            <person name="Kelly L."/>
            <person name="Roggensack S."/>
            <person name="Awad L."/>
            <person name="Roache-Johnson K."/>
            <person name="Ding H."/>
            <person name="Giovannoni S.J."/>
            <person name="Moore L.R."/>
            <person name="Chisholm S.W."/>
        </authorList>
    </citation>
    <scope>NUCLEOTIDE SEQUENCE [LARGE SCALE GENOMIC DNA]</scope>
    <source>
        <strain evidence="16">GP2</strain>
    </source>
</reference>
<dbReference type="InterPro" id="IPR024706">
    <property type="entry name" value="Peroxiredoxin_AhpC-typ"/>
</dbReference>
<dbReference type="EMBL" id="JNAH01000003">
    <property type="protein sequence ID" value="KGF88316.1"/>
    <property type="molecule type" value="Genomic_DNA"/>
</dbReference>
<evidence type="ECO:0000256" key="4">
    <source>
        <dbReference type="ARBA" id="ARBA00022559"/>
    </source>
</evidence>
<evidence type="ECO:0000256" key="3">
    <source>
        <dbReference type="ARBA" id="ARBA00013017"/>
    </source>
</evidence>
<dbReference type="Gene3D" id="3.40.30.10">
    <property type="entry name" value="Glutaredoxin"/>
    <property type="match status" value="1"/>
</dbReference>
<comment type="caution">
    <text evidence="15">The sequence shown here is derived from an EMBL/GenBank/DDBJ whole genome shotgun (WGS) entry which is preliminary data.</text>
</comment>
<gene>
    <name evidence="15" type="ORF">EU91_0247</name>
</gene>
<dbReference type="PANTHER" id="PTHR42801">
    <property type="entry name" value="THIOREDOXIN-DEPENDENT PEROXIDE REDUCTASE"/>
    <property type="match status" value="1"/>
</dbReference>
<dbReference type="InterPro" id="IPR000866">
    <property type="entry name" value="AhpC/TSA"/>
</dbReference>
<keyword evidence="8" id="KW-0676">Redox-active center</keyword>
<dbReference type="STRING" id="59925.EU91_0247"/>
<comment type="similarity">
    <text evidence="10">Belongs to the peroxiredoxin family. BCP/PrxQ subfamily.</text>
</comment>
<dbReference type="RefSeq" id="WP_032524186.1">
    <property type="nucleotide sequence ID" value="NZ_CP138934.1"/>
</dbReference>
<dbReference type="Pfam" id="PF00578">
    <property type="entry name" value="AhpC-TSA"/>
    <property type="match status" value="1"/>
</dbReference>
<dbReference type="EC" id="1.11.1.24" evidence="3"/>
<accession>A0A0A1ZIE4</accession>
<dbReference type="NCBIfam" id="NF006960">
    <property type="entry name" value="PRK09437.1"/>
    <property type="match status" value="1"/>
</dbReference>
<dbReference type="PANTHER" id="PTHR42801:SF4">
    <property type="entry name" value="AHPC_TSA FAMILY PROTEIN"/>
    <property type="match status" value="1"/>
</dbReference>
<evidence type="ECO:0000256" key="7">
    <source>
        <dbReference type="ARBA" id="ARBA00023157"/>
    </source>
</evidence>
<feature type="active site" description="Cysteine sulfenic acid (-SOH) intermediate; for peroxidase activity" evidence="13">
    <location>
        <position position="45"/>
    </location>
</feature>
<dbReference type="Proteomes" id="UP000030598">
    <property type="component" value="Unassembled WGS sequence"/>
</dbReference>
<comment type="subunit">
    <text evidence="2">Monomer.</text>
</comment>
<keyword evidence="4 15" id="KW-0575">Peroxidase</keyword>
<feature type="domain" description="Thioredoxin" evidence="14">
    <location>
        <begin position="3"/>
        <end position="155"/>
    </location>
</feature>
<dbReference type="PIRSF" id="PIRSF000239">
    <property type="entry name" value="AHPC"/>
    <property type="match status" value="1"/>
</dbReference>
<dbReference type="GO" id="GO:0034599">
    <property type="term" value="P:cellular response to oxidative stress"/>
    <property type="evidence" value="ECO:0007669"/>
    <property type="project" value="TreeGrafter"/>
</dbReference>
<dbReference type="GO" id="GO:0008379">
    <property type="term" value="F:thioredoxin peroxidase activity"/>
    <property type="evidence" value="ECO:0007669"/>
    <property type="project" value="TreeGrafter"/>
</dbReference>
<dbReference type="GO" id="GO:0045454">
    <property type="term" value="P:cell redox homeostasis"/>
    <property type="evidence" value="ECO:0007669"/>
    <property type="project" value="TreeGrafter"/>
</dbReference>
<organism evidence="15 16">
    <name type="scientific">Prochlorococcus marinus str. GP2</name>
    <dbReference type="NCBI Taxonomy" id="59925"/>
    <lineage>
        <taxon>Bacteria</taxon>
        <taxon>Bacillati</taxon>
        <taxon>Cyanobacteriota</taxon>
        <taxon>Cyanophyceae</taxon>
        <taxon>Synechococcales</taxon>
        <taxon>Prochlorococcaceae</taxon>
        <taxon>Prochlorococcus</taxon>
    </lineage>
</organism>
<comment type="catalytic activity">
    <reaction evidence="12">
        <text>a hydroperoxide + [thioredoxin]-dithiol = an alcohol + [thioredoxin]-disulfide + H2O</text>
        <dbReference type="Rhea" id="RHEA:62620"/>
        <dbReference type="Rhea" id="RHEA-COMP:10698"/>
        <dbReference type="Rhea" id="RHEA-COMP:10700"/>
        <dbReference type="ChEBI" id="CHEBI:15377"/>
        <dbReference type="ChEBI" id="CHEBI:29950"/>
        <dbReference type="ChEBI" id="CHEBI:30879"/>
        <dbReference type="ChEBI" id="CHEBI:35924"/>
        <dbReference type="ChEBI" id="CHEBI:50058"/>
        <dbReference type="EC" id="1.11.1.24"/>
    </reaction>
</comment>
<dbReference type="OrthoDB" id="9801080at2"/>
<name>A0A0A1ZIE4_PROMR</name>
<protein>
    <recommendedName>
        <fullName evidence="3">thioredoxin-dependent peroxiredoxin</fullName>
        <ecNumber evidence="3">1.11.1.24</ecNumber>
    </recommendedName>
    <alternativeName>
        <fullName evidence="11">Bacterioferritin comigratory protein</fullName>
    </alternativeName>
    <alternativeName>
        <fullName evidence="9">Thioredoxin peroxidase</fullName>
    </alternativeName>
</protein>
<evidence type="ECO:0000256" key="13">
    <source>
        <dbReference type="PIRSR" id="PIRSR000239-1"/>
    </source>
</evidence>
<keyword evidence="5" id="KW-0049">Antioxidant</keyword>
<proteinExistence type="inferred from homology"/>
<evidence type="ECO:0000259" key="14">
    <source>
        <dbReference type="PROSITE" id="PS51352"/>
    </source>
</evidence>
<keyword evidence="7" id="KW-1015">Disulfide bond</keyword>